<gene>
    <name evidence="3" type="ORF">F0L74_22615</name>
</gene>
<feature type="domain" description="RRM" evidence="2">
    <location>
        <begin position="1"/>
        <end position="79"/>
    </location>
</feature>
<dbReference type="EMBL" id="VUOC01000004">
    <property type="protein sequence ID" value="KAA2239010.1"/>
    <property type="molecule type" value="Genomic_DNA"/>
</dbReference>
<dbReference type="InterPro" id="IPR012677">
    <property type="entry name" value="Nucleotide-bd_a/b_plait_sf"/>
</dbReference>
<comment type="caution">
    <text evidence="3">The sequence shown here is derived from an EMBL/GenBank/DDBJ whole genome shotgun (WGS) entry which is preliminary data.</text>
</comment>
<name>A0A5B2VK96_9BACT</name>
<evidence type="ECO:0000256" key="1">
    <source>
        <dbReference type="ARBA" id="ARBA00022884"/>
    </source>
</evidence>
<dbReference type="RefSeq" id="WP_149840189.1">
    <property type="nucleotide sequence ID" value="NZ_VUOC01000004.1"/>
</dbReference>
<accession>A0A5B2VK96</accession>
<keyword evidence="4" id="KW-1185">Reference proteome</keyword>
<dbReference type="InterPro" id="IPR000504">
    <property type="entry name" value="RRM_dom"/>
</dbReference>
<dbReference type="SMART" id="SM00360">
    <property type="entry name" value="RRM"/>
    <property type="match status" value="1"/>
</dbReference>
<evidence type="ECO:0000259" key="2">
    <source>
        <dbReference type="PROSITE" id="PS50102"/>
    </source>
</evidence>
<reference evidence="3 4" key="1">
    <citation type="submission" date="2019-09" db="EMBL/GenBank/DDBJ databases">
        <title>Chitinophaga ginsengihumi sp. nov., isolated from soil of ginseng rhizosphere.</title>
        <authorList>
            <person name="Lee J."/>
        </authorList>
    </citation>
    <scope>NUCLEOTIDE SEQUENCE [LARGE SCALE GENOMIC DNA]</scope>
    <source>
        <strain evidence="3 4">BN140078</strain>
    </source>
</reference>
<dbReference type="AlphaFoldDB" id="A0A5B2VK96"/>
<evidence type="ECO:0000313" key="4">
    <source>
        <dbReference type="Proteomes" id="UP000324611"/>
    </source>
</evidence>
<dbReference type="Proteomes" id="UP000324611">
    <property type="component" value="Unassembled WGS sequence"/>
</dbReference>
<protein>
    <submittedName>
        <fullName evidence="3">RNA-binding protein</fullName>
    </submittedName>
</protein>
<proteinExistence type="predicted"/>
<reference evidence="3 4" key="2">
    <citation type="submission" date="2019-09" db="EMBL/GenBank/DDBJ databases">
        <authorList>
            <person name="Jin C."/>
        </authorList>
    </citation>
    <scope>NUCLEOTIDE SEQUENCE [LARGE SCALE GENOMIC DNA]</scope>
    <source>
        <strain evidence="3 4">BN140078</strain>
    </source>
</reference>
<dbReference type="GO" id="GO:0003723">
    <property type="term" value="F:RNA binding"/>
    <property type="evidence" value="ECO:0007669"/>
    <property type="project" value="UniProtKB-KW"/>
</dbReference>
<evidence type="ECO:0000313" key="3">
    <source>
        <dbReference type="EMBL" id="KAA2239010.1"/>
    </source>
</evidence>
<dbReference type="SUPFAM" id="SSF54928">
    <property type="entry name" value="RNA-binding domain, RBD"/>
    <property type="match status" value="1"/>
</dbReference>
<keyword evidence="1" id="KW-0694">RNA-binding</keyword>
<dbReference type="InterPro" id="IPR052462">
    <property type="entry name" value="SLIRP/GR-RBP-like"/>
</dbReference>
<dbReference type="PANTHER" id="PTHR48027">
    <property type="entry name" value="HETEROGENEOUS NUCLEAR RIBONUCLEOPROTEIN 87F-RELATED"/>
    <property type="match status" value="1"/>
</dbReference>
<dbReference type="Gene3D" id="3.30.70.330">
    <property type="match status" value="1"/>
</dbReference>
<organism evidence="3 4">
    <name type="scientific">Chitinophaga agrisoli</name>
    <dbReference type="NCBI Taxonomy" id="2607653"/>
    <lineage>
        <taxon>Bacteria</taxon>
        <taxon>Pseudomonadati</taxon>
        <taxon>Bacteroidota</taxon>
        <taxon>Chitinophagia</taxon>
        <taxon>Chitinophagales</taxon>
        <taxon>Chitinophagaceae</taxon>
        <taxon>Chitinophaga</taxon>
    </lineage>
</organism>
<dbReference type="Pfam" id="PF00076">
    <property type="entry name" value="RRM_1"/>
    <property type="match status" value="1"/>
</dbReference>
<sequence length="86" mass="9762">MNLYVSNLMSHITAEDLKKLFLPFGYVASTKVITDKFTGVSRGFGFVVMPQQEEADKAMRELEGKNVDGRNISVAEARERTDRRSY</sequence>
<dbReference type="InterPro" id="IPR035979">
    <property type="entry name" value="RBD_domain_sf"/>
</dbReference>
<dbReference type="PROSITE" id="PS50102">
    <property type="entry name" value="RRM"/>
    <property type="match status" value="1"/>
</dbReference>